<protein>
    <recommendedName>
        <fullName evidence="1">Transposon Tn7 transposition protein TnsD C-terminal domain-containing protein</fullName>
    </recommendedName>
</protein>
<evidence type="ECO:0000313" key="2">
    <source>
        <dbReference type="EMBL" id="PSV95630.1"/>
    </source>
</evidence>
<feature type="domain" description="Transposon Tn7 transposition protein TnsD C-terminal" evidence="1">
    <location>
        <begin position="17"/>
        <end position="116"/>
    </location>
</feature>
<comment type="caution">
    <text evidence="2">The sequence shown here is derived from an EMBL/GenBank/DDBJ whole genome shotgun (WGS) entry which is preliminary data.</text>
</comment>
<dbReference type="AlphaFoldDB" id="A0A2T3MJE2"/>
<organism evidence="2 3">
    <name type="scientific">Photobacterium iliopiscarium</name>
    <dbReference type="NCBI Taxonomy" id="56192"/>
    <lineage>
        <taxon>Bacteria</taxon>
        <taxon>Pseudomonadati</taxon>
        <taxon>Pseudomonadota</taxon>
        <taxon>Gammaproteobacteria</taxon>
        <taxon>Vibrionales</taxon>
        <taxon>Vibrionaceae</taxon>
        <taxon>Photobacterium</taxon>
    </lineage>
</organism>
<accession>A0A2T3MJE2</accession>
<dbReference type="RefSeq" id="WP_107237571.1">
    <property type="nucleotide sequence ID" value="NZ_PYLW01000014.1"/>
</dbReference>
<gene>
    <name evidence="2" type="ORF">C9I88_13305</name>
</gene>
<dbReference type="Pfam" id="PF15978">
    <property type="entry name" value="TnsD"/>
    <property type="match status" value="1"/>
</dbReference>
<dbReference type="Proteomes" id="UP000241954">
    <property type="component" value="Unassembled WGS sequence"/>
</dbReference>
<evidence type="ECO:0000313" key="3">
    <source>
        <dbReference type="Proteomes" id="UP000241954"/>
    </source>
</evidence>
<sequence length="123" mass="14578">MHGIKLNLKPKQLNENLKQRIIRLARLGVHRLRISQVCRIGIGSIEQVIASVSGLVEWRKQCHWESKRRCYRVQVQRYRQRCPDALRRDIKADCNAAFFWLYMNDSDWLELALPPPTAARVRR</sequence>
<dbReference type="InterPro" id="IPR032750">
    <property type="entry name" value="TnsD_C"/>
</dbReference>
<name>A0A2T3MJE2_9GAMM</name>
<evidence type="ECO:0000259" key="1">
    <source>
        <dbReference type="Pfam" id="PF15978"/>
    </source>
</evidence>
<reference evidence="2 3" key="1">
    <citation type="submission" date="2018-01" db="EMBL/GenBank/DDBJ databases">
        <title>Whole genome sequencing of Histamine producing bacteria.</title>
        <authorList>
            <person name="Butler K."/>
        </authorList>
    </citation>
    <scope>NUCLEOTIDE SEQUENCE [LARGE SCALE GENOMIC DNA]</scope>
    <source>
        <strain evidence="2 3">NCIMB 13481</strain>
    </source>
</reference>
<proteinExistence type="predicted"/>
<dbReference type="EMBL" id="PYLW01000014">
    <property type="protein sequence ID" value="PSV95630.1"/>
    <property type="molecule type" value="Genomic_DNA"/>
</dbReference>